<feature type="domain" description="AB hydrolase-1" evidence="1">
    <location>
        <begin position="67"/>
        <end position="308"/>
    </location>
</feature>
<dbReference type="InterPro" id="IPR000073">
    <property type="entry name" value="AB_hydrolase_1"/>
</dbReference>
<dbReference type="RefSeq" id="WP_203169483.1">
    <property type="nucleotide sequence ID" value="NZ_JAEVLS010000005.1"/>
</dbReference>
<name>A0ABS1X2B5_9GAMM</name>
<evidence type="ECO:0000313" key="2">
    <source>
        <dbReference type="EMBL" id="MBM0107370.1"/>
    </source>
</evidence>
<dbReference type="EMBL" id="JAEVLS010000005">
    <property type="protein sequence ID" value="MBM0107370.1"/>
    <property type="molecule type" value="Genomic_DNA"/>
</dbReference>
<evidence type="ECO:0000313" key="3">
    <source>
        <dbReference type="Proteomes" id="UP000661077"/>
    </source>
</evidence>
<dbReference type="GO" id="GO:0016787">
    <property type="term" value="F:hydrolase activity"/>
    <property type="evidence" value="ECO:0007669"/>
    <property type="project" value="UniProtKB-KW"/>
</dbReference>
<dbReference type="InterPro" id="IPR029058">
    <property type="entry name" value="AB_hydrolase_fold"/>
</dbReference>
<keyword evidence="2" id="KW-0378">Hydrolase</keyword>
<dbReference type="Proteomes" id="UP000661077">
    <property type="component" value="Unassembled WGS sequence"/>
</dbReference>
<sequence length="324" mass="35266">MRRRDFMTMAAGAMTGTLAGRASPAFSAPEAGLQLLDAKAYQQQRRFARTPMGRIAYMDRGAGPAALFLHGFPLNSFQWRGAIDRLSMHRRCLAPDFLGLGYTENANGQSCAPAAQVELLATLLDALSIQQADLVANDSGGAVAQLFMLKYPKRVKTLLLTNCDVEPDSPPPALKPVIELARAGKFADEWIAPWVADKALARSAQGLGGMTYTFPERLSDDTIDYYLAPLVSSPERKAQLHAYAAALDPNPLAGIESALRRCKTPTRIVWGTGDDIFSAESPGYLDRVLPNSQGVRRVPGAKLFFPEEYPELIAEELRALWGIA</sequence>
<reference evidence="2 3" key="1">
    <citation type="journal article" date="2021" name="Int. J. Syst. Evol. Microbiol.">
        <title>Steroidobacter gossypii sp. nov., isolated from soil of cotton cropping field.</title>
        <authorList>
            <person name="Huang R."/>
            <person name="Yang S."/>
            <person name="Zhen C."/>
            <person name="Liu W."/>
        </authorList>
    </citation>
    <scope>NUCLEOTIDE SEQUENCE [LARGE SCALE GENOMIC DNA]</scope>
    <source>
        <strain evidence="2 3">S1-65</strain>
    </source>
</reference>
<gene>
    <name evidence="2" type="ORF">JM946_21740</name>
</gene>
<dbReference type="Gene3D" id="3.40.50.1820">
    <property type="entry name" value="alpha/beta hydrolase"/>
    <property type="match status" value="1"/>
</dbReference>
<organism evidence="2 3">
    <name type="scientific">Steroidobacter gossypii</name>
    <dbReference type="NCBI Taxonomy" id="2805490"/>
    <lineage>
        <taxon>Bacteria</taxon>
        <taxon>Pseudomonadati</taxon>
        <taxon>Pseudomonadota</taxon>
        <taxon>Gammaproteobacteria</taxon>
        <taxon>Steroidobacterales</taxon>
        <taxon>Steroidobacteraceae</taxon>
        <taxon>Steroidobacter</taxon>
    </lineage>
</organism>
<dbReference type="PANTHER" id="PTHR43689">
    <property type="entry name" value="HYDROLASE"/>
    <property type="match status" value="1"/>
</dbReference>
<accession>A0ABS1X2B5</accession>
<dbReference type="SUPFAM" id="SSF53474">
    <property type="entry name" value="alpha/beta-Hydrolases"/>
    <property type="match status" value="1"/>
</dbReference>
<dbReference type="PRINTS" id="PR00111">
    <property type="entry name" value="ABHYDROLASE"/>
</dbReference>
<keyword evidence="3" id="KW-1185">Reference proteome</keyword>
<protein>
    <submittedName>
        <fullName evidence="2">Alpha/beta hydrolase</fullName>
    </submittedName>
</protein>
<dbReference type="Pfam" id="PF00561">
    <property type="entry name" value="Abhydrolase_1"/>
    <property type="match status" value="1"/>
</dbReference>
<proteinExistence type="predicted"/>
<dbReference type="PANTHER" id="PTHR43689:SF8">
    <property type="entry name" value="ALPHA_BETA-HYDROLASES SUPERFAMILY PROTEIN"/>
    <property type="match status" value="1"/>
</dbReference>
<comment type="caution">
    <text evidence="2">The sequence shown here is derived from an EMBL/GenBank/DDBJ whole genome shotgun (WGS) entry which is preliminary data.</text>
</comment>
<evidence type="ECO:0000259" key="1">
    <source>
        <dbReference type="Pfam" id="PF00561"/>
    </source>
</evidence>